<dbReference type="InterPro" id="IPR050963">
    <property type="entry name" value="Sirohydro_Cobaltochel/CbiX"/>
</dbReference>
<dbReference type="EMBL" id="MIJF01000027">
    <property type="protein sequence ID" value="OEF99248.1"/>
    <property type="molecule type" value="Genomic_DNA"/>
</dbReference>
<dbReference type="InterPro" id="IPR002762">
    <property type="entry name" value="CbiX-like"/>
</dbReference>
<dbReference type="Gene3D" id="3.40.50.1400">
    <property type="match status" value="2"/>
</dbReference>
<evidence type="ECO:0000256" key="1">
    <source>
        <dbReference type="ARBA" id="ARBA00022723"/>
    </source>
</evidence>
<dbReference type="RefSeq" id="WP_069656885.1">
    <property type="nucleotide sequence ID" value="NZ_MIJF01000027.1"/>
</dbReference>
<proteinExistence type="predicted"/>
<evidence type="ECO:0008006" key="5">
    <source>
        <dbReference type="Google" id="ProtNLM"/>
    </source>
</evidence>
<dbReference type="Proteomes" id="UP000243739">
    <property type="component" value="Unassembled WGS sequence"/>
</dbReference>
<evidence type="ECO:0000313" key="3">
    <source>
        <dbReference type="EMBL" id="OEF99248.1"/>
    </source>
</evidence>
<reference evidence="3 4" key="1">
    <citation type="submission" date="2016-09" db="EMBL/GenBank/DDBJ databases">
        <title>Draft genome sequence for the type strain of Vulcanibacillus modesticaldus BR, a strictly anaerobic, moderately thermophilic, and nitrate-reducing bacterium from deep sea-hydrothermal vents of the Mid-Atlantic Ridge.</title>
        <authorList>
            <person name="Abin C.A."/>
            <person name="Hollibaugh J.T."/>
        </authorList>
    </citation>
    <scope>NUCLEOTIDE SEQUENCE [LARGE SCALE GENOMIC DNA]</scope>
    <source>
        <strain evidence="3 4">BR</strain>
    </source>
</reference>
<protein>
    <recommendedName>
        <fullName evidence="5">Cobalamin biosynthesis protein CbiX</fullName>
    </recommendedName>
</protein>
<keyword evidence="1" id="KW-0479">Metal-binding</keyword>
<dbReference type="AlphaFoldDB" id="A0A1D2YU64"/>
<sequence length="245" mass="27973">MNEVVWIISHGSSSKAWMDTIDKTIASLDYHLPIITSFINNIEKRTIEDGIEELTKLKAKKVIVVPLFVSSASTHIDDIKTILSKYKKKINFVFTSAMDDHQFVVEHIIKQASELSNNPSQEALLIIGHGTIQANLHNKWNRILSNLIDKLSQRTDYLQISHATVFPNTIIDQLNKIDKKLRVIVIPLFLSNGIYIDKKIPELIAGYNVIYSRKGYLSGNWITSWIIDQVEATFLNNEVKINEEE</sequence>
<dbReference type="GO" id="GO:0016829">
    <property type="term" value="F:lyase activity"/>
    <property type="evidence" value="ECO:0007669"/>
    <property type="project" value="UniProtKB-KW"/>
</dbReference>
<keyword evidence="2" id="KW-0456">Lyase</keyword>
<dbReference type="OrthoDB" id="1489951at2"/>
<organism evidence="3 4">
    <name type="scientific">Vulcanibacillus modesticaldus</name>
    <dbReference type="NCBI Taxonomy" id="337097"/>
    <lineage>
        <taxon>Bacteria</taxon>
        <taxon>Bacillati</taxon>
        <taxon>Bacillota</taxon>
        <taxon>Bacilli</taxon>
        <taxon>Bacillales</taxon>
        <taxon>Bacillaceae</taxon>
        <taxon>Vulcanibacillus</taxon>
    </lineage>
</organism>
<accession>A0A1D2YU64</accession>
<dbReference type="GO" id="GO:0046872">
    <property type="term" value="F:metal ion binding"/>
    <property type="evidence" value="ECO:0007669"/>
    <property type="project" value="UniProtKB-KW"/>
</dbReference>
<dbReference type="Pfam" id="PF01903">
    <property type="entry name" value="CbiX"/>
    <property type="match status" value="1"/>
</dbReference>
<gene>
    <name evidence="3" type="ORF">BHF71_09435</name>
</gene>
<dbReference type="PANTHER" id="PTHR33542:SF3">
    <property type="entry name" value="SIROHYDROCHLORIN FERROCHELATASE, CHLOROPLASTIC"/>
    <property type="match status" value="1"/>
</dbReference>
<name>A0A1D2YU64_9BACI</name>
<evidence type="ECO:0000256" key="2">
    <source>
        <dbReference type="ARBA" id="ARBA00023239"/>
    </source>
</evidence>
<comment type="caution">
    <text evidence="3">The sequence shown here is derived from an EMBL/GenBank/DDBJ whole genome shotgun (WGS) entry which is preliminary data.</text>
</comment>
<dbReference type="PANTHER" id="PTHR33542">
    <property type="entry name" value="SIROHYDROCHLORIN FERROCHELATASE, CHLOROPLASTIC"/>
    <property type="match status" value="1"/>
</dbReference>
<dbReference type="STRING" id="337097.BHF71_09435"/>
<keyword evidence="4" id="KW-1185">Reference proteome</keyword>
<dbReference type="SUPFAM" id="SSF53800">
    <property type="entry name" value="Chelatase"/>
    <property type="match status" value="1"/>
</dbReference>
<evidence type="ECO:0000313" key="4">
    <source>
        <dbReference type="Proteomes" id="UP000243739"/>
    </source>
</evidence>